<dbReference type="Proteomes" id="UP000256763">
    <property type="component" value="Unassembled WGS sequence"/>
</dbReference>
<evidence type="ECO:0000313" key="3">
    <source>
        <dbReference type="Proteomes" id="UP000256763"/>
    </source>
</evidence>
<dbReference type="EMBL" id="NFZW01000001">
    <property type="protein sequence ID" value="RFA39340.1"/>
    <property type="molecule type" value="Genomic_DNA"/>
</dbReference>
<comment type="caution">
    <text evidence="2">The sequence shown here is derived from an EMBL/GenBank/DDBJ whole genome shotgun (WGS) entry which is preliminary data.</text>
</comment>
<gene>
    <name evidence="2" type="ORF">CAL65_00550</name>
</gene>
<feature type="region of interest" description="Disordered" evidence="1">
    <location>
        <begin position="23"/>
        <end position="60"/>
    </location>
</feature>
<reference evidence="3" key="1">
    <citation type="submission" date="2017-05" db="EMBL/GenBank/DDBJ databases">
        <authorList>
            <person name="Sharma S."/>
            <person name="Sidhu C."/>
            <person name="Pinnaka A.K."/>
        </authorList>
    </citation>
    <scope>NUCLEOTIDE SEQUENCE [LARGE SCALE GENOMIC DNA]</scope>
    <source>
        <strain evidence="3">AK93</strain>
    </source>
</reference>
<evidence type="ECO:0000313" key="2">
    <source>
        <dbReference type="EMBL" id="RFA39340.1"/>
    </source>
</evidence>
<organism evidence="2 3">
    <name type="scientific">Alkalilimnicola ehrlichii</name>
    <dbReference type="NCBI Taxonomy" id="351052"/>
    <lineage>
        <taxon>Bacteria</taxon>
        <taxon>Pseudomonadati</taxon>
        <taxon>Pseudomonadota</taxon>
        <taxon>Gammaproteobacteria</taxon>
        <taxon>Chromatiales</taxon>
        <taxon>Ectothiorhodospiraceae</taxon>
        <taxon>Alkalilimnicola</taxon>
    </lineage>
</organism>
<name>A0A3E0X3C0_9GAMM</name>
<accession>A0A3E0X3C0</accession>
<dbReference type="AlphaFoldDB" id="A0A3E0X3C0"/>
<proteinExistence type="predicted"/>
<feature type="compositionally biased region" description="Basic and acidic residues" evidence="1">
    <location>
        <begin position="36"/>
        <end position="60"/>
    </location>
</feature>
<dbReference type="RefSeq" id="WP_116347299.1">
    <property type="nucleotide sequence ID" value="NZ_NFZW01000001.1"/>
</dbReference>
<protein>
    <submittedName>
        <fullName evidence="2">Uncharacterized protein</fullName>
    </submittedName>
</protein>
<sequence>MDINNGFNPAWQAFQAINEGLQRHGHAVARHGARTPRSEDHDTETVSSRAADEQAHPAPA</sequence>
<feature type="compositionally biased region" description="Basic residues" evidence="1">
    <location>
        <begin position="23"/>
        <end position="34"/>
    </location>
</feature>
<evidence type="ECO:0000256" key="1">
    <source>
        <dbReference type="SAM" id="MobiDB-lite"/>
    </source>
</evidence>
<keyword evidence="3" id="KW-1185">Reference proteome</keyword>